<dbReference type="FunFam" id="2.40.10.10:FF:000146">
    <property type="entry name" value="Serine protease 53"/>
    <property type="match status" value="1"/>
</dbReference>
<dbReference type="SUPFAM" id="SSF50494">
    <property type="entry name" value="Trypsin-like serine proteases"/>
    <property type="match status" value="1"/>
</dbReference>
<sequence length="239" mass="26758">MRGLVITDIKITFQCGATLITERHVLTAAHCITVPRTKVVVNPSNILISLGKYNLNVFDEQLQDRGVSNLFVHPQYNHSNLFNDIAVVELSTSVRVTNYVRPCCLWNGDSNLNAVVGKIGTVVGWGLSEDKKFSHKLMQAKMPVVPTDECFYSSQEYRWYLHQSNYCAGFRNGTAVCNGDSGGAMVFPRKGPNGQPVWYIRGIVSSSLKPSQELCDTSHYNIFTDVAKHSKWIKEIINK</sequence>
<dbReference type="InterPro" id="IPR009003">
    <property type="entry name" value="Peptidase_S1_PA"/>
</dbReference>
<keyword evidence="4" id="KW-0732">Signal</keyword>
<keyword evidence="2" id="KW-0964">Secreted</keyword>
<proteinExistence type="predicted"/>
<evidence type="ECO:0000256" key="5">
    <source>
        <dbReference type="ARBA" id="ARBA00022801"/>
    </source>
</evidence>
<dbReference type="InterPro" id="IPR043504">
    <property type="entry name" value="Peptidase_S1_PA_chymotrypsin"/>
</dbReference>
<dbReference type="CDD" id="cd00190">
    <property type="entry name" value="Tryp_SPc"/>
    <property type="match status" value="1"/>
</dbReference>
<dbReference type="EMBL" id="JANEYG010000295">
    <property type="protein sequence ID" value="KAJ8910434.1"/>
    <property type="molecule type" value="Genomic_DNA"/>
</dbReference>
<dbReference type="AlphaFoldDB" id="A0AAV8V8D4"/>
<evidence type="ECO:0000256" key="4">
    <source>
        <dbReference type="ARBA" id="ARBA00022729"/>
    </source>
</evidence>
<protein>
    <recommendedName>
        <fullName evidence="10">Peptidase S1 domain-containing protein</fullName>
    </recommendedName>
</protein>
<dbReference type="PRINTS" id="PR00722">
    <property type="entry name" value="CHYMOTRYPSIN"/>
</dbReference>
<comment type="subcellular location">
    <subcellularLocation>
        <location evidence="1">Secreted</location>
    </subcellularLocation>
</comment>
<dbReference type="PANTHER" id="PTHR24260:SF143">
    <property type="entry name" value="SERINE PROTEASE GD-LIKE PROTEIN"/>
    <property type="match status" value="1"/>
</dbReference>
<keyword evidence="8" id="KW-1015">Disulfide bond</keyword>
<dbReference type="PROSITE" id="PS50240">
    <property type="entry name" value="TRYPSIN_DOM"/>
    <property type="match status" value="1"/>
</dbReference>
<accession>A0AAV8V8D4</accession>
<dbReference type="InterPro" id="IPR033116">
    <property type="entry name" value="TRYPSIN_SER"/>
</dbReference>
<dbReference type="SMART" id="SM00020">
    <property type="entry name" value="Tryp_SPc"/>
    <property type="match status" value="1"/>
</dbReference>
<keyword evidence="5 9" id="KW-0378">Hydrolase</keyword>
<keyword evidence="7" id="KW-0865">Zymogen</keyword>
<feature type="domain" description="Peptidase S1" evidence="10">
    <location>
        <begin position="1"/>
        <end position="238"/>
    </location>
</feature>
<dbReference type="Gene3D" id="2.40.10.10">
    <property type="entry name" value="Trypsin-like serine proteases"/>
    <property type="match status" value="1"/>
</dbReference>
<evidence type="ECO:0000313" key="12">
    <source>
        <dbReference type="Proteomes" id="UP001159042"/>
    </source>
</evidence>
<dbReference type="GO" id="GO:0005576">
    <property type="term" value="C:extracellular region"/>
    <property type="evidence" value="ECO:0007669"/>
    <property type="project" value="UniProtKB-SubCell"/>
</dbReference>
<dbReference type="InterPro" id="IPR051333">
    <property type="entry name" value="CLIP_Serine_Protease"/>
</dbReference>
<evidence type="ECO:0000256" key="2">
    <source>
        <dbReference type="ARBA" id="ARBA00022525"/>
    </source>
</evidence>
<dbReference type="GO" id="GO:0004252">
    <property type="term" value="F:serine-type endopeptidase activity"/>
    <property type="evidence" value="ECO:0007669"/>
    <property type="project" value="InterPro"/>
</dbReference>
<name>A0AAV8V8D4_9CUCU</name>
<evidence type="ECO:0000256" key="7">
    <source>
        <dbReference type="ARBA" id="ARBA00023145"/>
    </source>
</evidence>
<dbReference type="PROSITE" id="PS00135">
    <property type="entry name" value="TRYPSIN_SER"/>
    <property type="match status" value="1"/>
</dbReference>
<keyword evidence="12" id="KW-1185">Reference proteome</keyword>
<gene>
    <name evidence="11" type="ORF">NQ315_012576</name>
</gene>
<dbReference type="PROSITE" id="PS00134">
    <property type="entry name" value="TRYPSIN_HIS"/>
    <property type="match status" value="1"/>
</dbReference>
<evidence type="ECO:0000256" key="1">
    <source>
        <dbReference type="ARBA" id="ARBA00004613"/>
    </source>
</evidence>
<dbReference type="Proteomes" id="UP001159042">
    <property type="component" value="Unassembled WGS sequence"/>
</dbReference>
<reference evidence="11 12" key="1">
    <citation type="journal article" date="2023" name="Insect Mol. Biol.">
        <title>Genome sequencing provides insights into the evolution of gene families encoding plant cell wall-degrading enzymes in longhorned beetles.</title>
        <authorList>
            <person name="Shin N.R."/>
            <person name="Okamura Y."/>
            <person name="Kirsch R."/>
            <person name="Pauchet Y."/>
        </authorList>
    </citation>
    <scope>NUCLEOTIDE SEQUENCE [LARGE SCALE GENOMIC DNA]</scope>
    <source>
        <strain evidence="11">EAD_L_NR</strain>
    </source>
</reference>
<dbReference type="GO" id="GO:0006508">
    <property type="term" value="P:proteolysis"/>
    <property type="evidence" value="ECO:0007669"/>
    <property type="project" value="UniProtKB-KW"/>
</dbReference>
<evidence type="ECO:0000256" key="9">
    <source>
        <dbReference type="RuleBase" id="RU363034"/>
    </source>
</evidence>
<keyword evidence="6 9" id="KW-0720">Serine protease</keyword>
<evidence type="ECO:0000256" key="8">
    <source>
        <dbReference type="ARBA" id="ARBA00023157"/>
    </source>
</evidence>
<dbReference type="InterPro" id="IPR001314">
    <property type="entry name" value="Peptidase_S1A"/>
</dbReference>
<evidence type="ECO:0000256" key="3">
    <source>
        <dbReference type="ARBA" id="ARBA00022670"/>
    </source>
</evidence>
<evidence type="ECO:0000259" key="10">
    <source>
        <dbReference type="PROSITE" id="PS50240"/>
    </source>
</evidence>
<evidence type="ECO:0000256" key="6">
    <source>
        <dbReference type="ARBA" id="ARBA00022825"/>
    </source>
</evidence>
<dbReference type="InterPro" id="IPR018114">
    <property type="entry name" value="TRYPSIN_HIS"/>
</dbReference>
<dbReference type="Pfam" id="PF00089">
    <property type="entry name" value="Trypsin"/>
    <property type="match status" value="1"/>
</dbReference>
<comment type="caution">
    <text evidence="11">The sequence shown here is derived from an EMBL/GenBank/DDBJ whole genome shotgun (WGS) entry which is preliminary data.</text>
</comment>
<dbReference type="InterPro" id="IPR001254">
    <property type="entry name" value="Trypsin_dom"/>
</dbReference>
<evidence type="ECO:0000313" key="11">
    <source>
        <dbReference type="EMBL" id="KAJ8910434.1"/>
    </source>
</evidence>
<keyword evidence="3 9" id="KW-0645">Protease</keyword>
<dbReference type="PANTHER" id="PTHR24260">
    <property type="match status" value="1"/>
</dbReference>
<organism evidence="11 12">
    <name type="scientific">Exocentrus adspersus</name>
    <dbReference type="NCBI Taxonomy" id="1586481"/>
    <lineage>
        <taxon>Eukaryota</taxon>
        <taxon>Metazoa</taxon>
        <taxon>Ecdysozoa</taxon>
        <taxon>Arthropoda</taxon>
        <taxon>Hexapoda</taxon>
        <taxon>Insecta</taxon>
        <taxon>Pterygota</taxon>
        <taxon>Neoptera</taxon>
        <taxon>Endopterygota</taxon>
        <taxon>Coleoptera</taxon>
        <taxon>Polyphaga</taxon>
        <taxon>Cucujiformia</taxon>
        <taxon>Chrysomeloidea</taxon>
        <taxon>Cerambycidae</taxon>
        <taxon>Lamiinae</taxon>
        <taxon>Acanthocinini</taxon>
        <taxon>Exocentrus</taxon>
    </lineage>
</organism>